<name>E1Z805_CHLVA</name>
<evidence type="ECO:0000313" key="7">
    <source>
        <dbReference type="Proteomes" id="UP000008141"/>
    </source>
</evidence>
<dbReference type="InParanoid" id="E1Z805"/>
<dbReference type="RefSeq" id="XP_005850360.1">
    <property type="nucleotide sequence ID" value="XM_005850298.1"/>
</dbReference>
<reference evidence="6 7" key="1">
    <citation type="journal article" date="2010" name="Plant Cell">
        <title>The Chlorella variabilis NC64A genome reveals adaptation to photosymbiosis, coevolution with viruses, and cryptic sex.</title>
        <authorList>
            <person name="Blanc G."/>
            <person name="Duncan G."/>
            <person name="Agarkova I."/>
            <person name="Borodovsky M."/>
            <person name="Gurnon J."/>
            <person name="Kuo A."/>
            <person name="Lindquist E."/>
            <person name="Lucas S."/>
            <person name="Pangilinan J."/>
            <person name="Polle J."/>
            <person name="Salamov A."/>
            <person name="Terry A."/>
            <person name="Yamada T."/>
            <person name="Dunigan D.D."/>
            <person name="Grigoriev I.V."/>
            <person name="Claverie J.M."/>
            <person name="Van Etten J.L."/>
        </authorList>
    </citation>
    <scope>NUCLEOTIDE SEQUENCE [LARGE SCALE GENOMIC DNA]</scope>
    <source>
        <strain evidence="6 7">NC64A</strain>
    </source>
</reference>
<dbReference type="AlphaFoldDB" id="E1Z805"/>
<evidence type="ECO:0000256" key="5">
    <source>
        <dbReference type="ARBA" id="ARBA00023180"/>
    </source>
</evidence>
<keyword evidence="3" id="KW-0808">Transferase</keyword>
<dbReference type="GO" id="GO:0016020">
    <property type="term" value="C:membrane"/>
    <property type="evidence" value="ECO:0007669"/>
    <property type="project" value="UniProtKB-SubCell"/>
</dbReference>
<evidence type="ECO:0000256" key="3">
    <source>
        <dbReference type="ARBA" id="ARBA00022679"/>
    </source>
</evidence>
<proteinExistence type="predicted"/>
<keyword evidence="2" id="KW-0328">Glycosyltransferase</keyword>
<keyword evidence="4" id="KW-0472">Membrane</keyword>
<dbReference type="InterPro" id="IPR044174">
    <property type="entry name" value="BC10-like"/>
</dbReference>
<sequence length="612" mass="67017">MTFVEVMESPQKPAAAVPGARTRATRVLLAVAALLLCAPMAWLVTATLTVKQMSLSRVQVRLNFAALIDWSTEGPSMSADSTCSQALGIQTVALMFLTTGPIPHERSWRLWLDGAAGWLPYQGLPAAQGAACSPTPQRWDKLVSACANSQQQHLYKLYVHALPNFTGETPCTALLVAGAWVIGVGDGYDPASIFHGRLIPYRVVTEWGDMSLVVAERLLLKAALQDPANSRFLLVSDSGMPLYDPLTFYQQLMHEDKSRVKSCRVGYLSDYRWHPVMALKGVRRSQWRKSSQWFGLTRQHAELVANDQQLYAVFNRYCRGWDQRRDVECYPDEHYIPTLLSVRGLENETYCKGYGLAATNWSSGGAHPRAWRSREIKPWLMESLRTTGLSSRLLQCSNASTVIRDAQQMFLPLRPALEAAEQQEACQLLRGGSKELIDKFERPMPGDCPLIARKFPKFTTVAVHSLLKRTCLGGSLTGNCTGIKAAAVLQPRSAPAQAQAAQAAQGAQAAQTAQAQAARAAERARAAQAARAQVAQVARAAQEGQQASRAQAARVAQGALAAQRPIRNWRALLHRADTVPCQLCGHRALASNGEDVYDSTEHLNIANTGHVV</sequence>
<comment type="subcellular location">
    <subcellularLocation>
        <location evidence="1">Membrane</location>
        <topology evidence="1">Single-pass type II membrane protein</topology>
    </subcellularLocation>
</comment>
<dbReference type="InterPro" id="IPR003406">
    <property type="entry name" value="Glyco_trans_14"/>
</dbReference>
<dbReference type="Proteomes" id="UP000008141">
    <property type="component" value="Unassembled WGS sequence"/>
</dbReference>
<evidence type="ECO:0000256" key="1">
    <source>
        <dbReference type="ARBA" id="ARBA00004606"/>
    </source>
</evidence>
<dbReference type="PANTHER" id="PTHR31042">
    <property type="entry name" value="CORE-2/I-BRANCHING BETA-1,6-N-ACETYLGLUCOSAMINYLTRANSFERASE FAMILY PROTEIN-RELATED"/>
    <property type="match status" value="1"/>
</dbReference>
<protein>
    <submittedName>
        <fullName evidence="6">Uncharacterized protein</fullName>
    </submittedName>
</protein>
<dbReference type="Pfam" id="PF02485">
    <property type="entry name" value="Branch"/>
    <property type="match status" value="1"/>
</dbReference>
<evidence type="ECO:0000313" key="6">
    <source>
        <dbReference type="EMBL" id="EFN58258.1"/>
    </source>
</evidence>
<dbReference type="EMBL" id="GL433838">
    <property type="protein sequence ID" value="EFN58258.1"/>
    <property type="molecule type" value="Genomic_DNA"/>
</dbReference>
<dbReference type="GO" id="GO:0016757">
    <property type="term" value="F:glycosyltransferase activity"/>
    <property type="evidence" value="ECO:0007669"/>
    <property type="project" value="UniProtKB-KW"/>
</dbReference>
<dbReference type="KEGG" id="cvr:CHLNCDRAFT_142202"/>
<gene>
    <name evidence="6" type="ORF">CHLNCDRAFT_142202</name>
</gene>
<keyword evidence="7" id="KW-1185">Reference proteome</keyword>
<dbReference type="eggNOG" id="ENOG502QPPD">
    <property type="taxonomic scope" value="Eukaryota"/>
</dbReference>
<organism evidence="7">
    <name type="scientific">Chlorella variabilis</name>
    <name type="common">Green alga</name>
    <dbReference type="NCBI Taxonomy" id="554065"/>
    <lineage>
        <taxon>Eukaryota</taxon>
        <taxon>Viridiplantae</taxon>
        <taxon>Chlorophyta</taxon>
        <taxon>core chlorophytes</taxon>
        <taxon>Trebouxiophyceae</taxon>
        <taxon>Chlorellales</taxon>
        <taxon>Chlorellaceae</taxon>
        <taxon>Chlorella clade</taxon>
        <taxon>Chlorella</taxon>
    </lineage>
</organism>
<evidence type="ECO:0000256" key="4">
    <source>
        <dbReference type="ARBA" id="ARBA00023136"/>
    </source>
</evidence>
<keyword evidence="5" id="KW-0325">Glycoprotein</keyword>
<accession>E1Z805</accession>
<dbReference type="OrthoDB" id="191334at2759"/>
<dbReference type="GeneID" id="17357407"/>
<dbReference type="STRING" id="554065.E1Z805"/>
<evidence type="ECO:0000256" key="2">
    <source>
        <dbReference type="ARBA" id="ARBA00022676"/>
    </source>
</evidence>
<dbReference type="PANTHER" id="PTHR31042:SF150">
    <property type="entry name" value="OS06G0661900 PROTEIN"/>
    <property type="match status" value="1"/>
</dbReference>